<dbReference type="Proteomes" id="UP000570493">
    <property type="component" value="Unassembled WGS sequence"/>
</dbReference>
<dbReference type="AlphaFoldDB" id="A0A7Y0DUX2"/>
<dbReference type="PANTHER" id="PTHR21485:SF6">
    <property type="entry name" value="N-ACYLNEURAMINATE CYTIDYLYLTRANSFERASE-RELATED"/>
    <property type="match status" value="1"/>
</dbReference>
<name>A0A7Y0DUX2_9GAMM</name>
<sequence length="230" mass="25754">MKSKVLAVVPARAGSKRLPKKNTKLLDGLPLIAHTLEAIKHSTLVTTTVVTSDCPEVLSISEQYSNTYSLERPAELSSDTASSIDVLIHAVEHSKQLGEFDVVCLLQPTSPLRTSLDIDNAITLYIEKRAKGVVSMTECEHSPLWSTPLTGEGDFNKFISKLSNARSQDLPNYYRLNGAIYLIEKNTLLKENKLFLEQDYYPYIMDTENSVDIDNYLDFLVAETIIKLKK</sequence>
<dbReference type="InterPro" id="IPR029044">
    <property type="entry name" value="Nucleotide-diphossugar_trans"/>
</dbReference>
<keyword evidence="2" id="KW-1185">Reference proteome</keyword>
<dbReference type="InterPro" id="IPR050793">
    <property type="entry name" value="CMP-NeuNAc_synthase"/>
</dbReference>
<keyword evidence="1" id="KW-0548">Nucleotidyltransferase</keyword>
<dbReference type="InterPro" id="IPR003329">
    <property type="entry name" value="Cytidylyl_trans"/>
</dbReference>
<dbReference type="Pfam" id="PF02348">
    <property type="entry name" value="CTP_transf_3"/>
    <property type="match status" value="1"/>
</dbReference>
<dbReference type="SUPFAM" id="SSF53448">
    <property type="entry name" value="Nucleotide-diphospho-sugar transferases"/>
    <property type="match status" value="1"/>
</dbReference>
<reference evidence="1" key="1">
    <citation type="submission" date="2020-04" db="EMBL/GenBank/DDBJ databases">
        <title>Genome Sequencing for Pseudoaltermonas arctica.</title>
        <authorList>
            <person name="Elkins N.S."/>
        </authorList>
    </citation>
    <scope>NUCLEOTIDE SEQUENCE [LARGE SCALE GENOMIC DNA]</scope>
    <source>
        <strain evidence="1">NEC-BIFX-2020_0012</strain>
    </source>
</reference>
<keyword evidence="1" id="KW-0808">Transferase</keyword>
<comment type="caution">
    <text evidence="1">The sequence shown here is derived from an EMBL/GenBank/DDBJ whole genome shotgun (WGS) entry which is preliminary data.</text>
</comment>
<evidence type="ECO:0000313" key="2">
    <source>
        <dbReference type="Proteomes" id="UP000570493"/>
    </source>
</evidence>
<dbReference type="RefSeq" id="WP_169020970.1">
    <property type="nucleotide sequence ID" value="NZ_JABBMT010000027.1"/>
</dbReference>
<dbReference type="Gene3D" id="3.90.550.10">
    <property type="entry name" value="Spore Coat Polysaccharide Biosynthesis Protein SpsA, Chain A"/>
    <property type="match status" value="1"/>
</dbReference>
<proteinExistence type="predicted"/>
<dbReference type="CDD" id="cd02513">
    <property type="entry name" value="CMP-NeuAc_Synthase"/>
    <property type="match status" value="1"/>
</dbReference>
<evidence type="ECO:0000313" key="1">
    <source>
        <dbReference type="EMBL" id="NMM42027.1"/>
    </source>
</evidence>
<accession>A0A7Y0DUX2</accession>
<dbReference type="GO" id="GO:0008781">
    <property type="term" value="F:N-acylneuraminate cytidylyltransferase activity"/>
    <property type="evidence" value="ECO:0007669"/>
    <property type="project" value="TreeGrafter"/>
</dbReference>
<dbReference type="PANTHER" id="PTHR21485">
    <property type="entry name" value="HAD SUPERFAMILY MEMBERS CMAS AND KDSC"/>
    <property type="match status" value="1"/>
</dbReference>
<organism evidence="1 2">
    <name type="scientific">Pseudoalteromonas arctica</name>
    <dbReference type="NCBI Taxonomy" id="394751"/>
    <lineage>
        <taxon>Bacteria</taxon>
        <taxon>Pseudomonadati</taxon>
        <taxon>Pseudomonadota</taxon>
        <taxon>Gammaproteobacteria</taxon>
        <taxon>Alteromonadales</taxon>
        <taxon>Pseudoalteromonadaceae</taxon>
        <taxon>Pseudoalteromonas</taxon>
    </lineage>
</organism>
<gene>
    <name evidence="1" type="ORF">HHO47_14675</name>
</gene>
<dbReference type="EMBL" id="JABBMT010000027">
    <property type="protein sequence ID" value="NMM42027.1"/>
    <property type="molecule type" value="Genomic_DNA"/>
</dbReference>
<protein>
    <submittedName>
        <fullName evidence="1">Acylneuraminate cytidylyltransferase family protein</fullName>
    </submittedName>
</protein>